<dbReference type="EMBL" id="CP003093">
    <property type="protein sequence ID" value="AER57319.1"/>
    <property type="molecule type" value="Genomic_DNA"/>
</dbReference>
<name>G7USR8_PSEUP</name>
<protein>
    <submittedName>
        <fullName evidence="1">Uncharacterized protein</fullName>
    </submittedName>
</protein>
<dbReference type="AlphaFoldDB" id="G7USR8"/>
<dbReference type="HOGENOM" id="CLU_2599224_0_0_6"/>
<evidence type="ECO:0000313" key="1">
    <source>
        <dbReference type="EMBL" id="AER57319.1"/>
    </source>
</evidence>
<dbReference type="KEGG" id="psd:DSC_13375"/>
<gene>
    <name evidence="1" type="ordered locus">DSC_13375</name>
</gene>
<keyword evidence="2" id="KW-1185">Reference proteome</keyword>
<evidence type="ECO:0000313" key="2">
    <source>
        <dbReference type="Proteomes" id="UP000005870"/>
    </source>
</evidence>
<organism evidence="1 2">
    <name type="scientific">Pseudoxanthomonas spadix (strain BD-a59)</name>
    <dbReference type="NCBI Taxonomy" id="1045855"/>
    <lineage>
        <taxon>Bacteria</taxon>
        <taxon>Pseudomonadati</taxon>
        <taxon>Pseudomonadota</taxon>
        <taxon>Gammaproteobacteria</taxon>
        <taxon>Lysobacterales</taxon>
        <taxon>Lysobacteraceae</taxon>
        <taxon>Pseudoxanthomonas</taxon>
    </lineage>
</organism>
<accession>G7USR8</accession>
<sequence length="79" mass="8776">MQPESLTAACFCCDTKLHFTPDSDAGQVIERYGVVVCTPCFQANAAGWAPKYEEKLLRQLQRSHIAPPARNRSGRLPLD</sequence>
<dbReference type="Proteomes" id="UP000005870">
    <property type="component" value="Chromosome"/>
</dbReference>
<reference evidence="1 2" key="1">
    <citation type="journal article" date="2012" name="J. Bacteriol.">
        <title>Complete Genome Sequence of the BTEX-Degrading Bacterium Pseudoxanthomonas spadix BD-a59.</title>
        <authorList>
            <person name="Lee S.H."/>
            <person name="Jin H.M."/>
            <person name="Lee H.J."/>
            <person name="Kim J.M."/>
            <person name="Jeon C.O."/>
        </authorList>
    </citation>
    <scope>NUCLEOTIDE SEQUENCE [LARGE SCALE GENOMIC DNA]</scope>
    <source>
        <strain evidence="1 2">BD-a59</strain>
    </source>
</reference>
<proteinExistence type="predicted"/>